<dbReference type="Pfam" id="PF00168">
    <property type="entry name" value="C2"/>
    <property type="match status" value="2"/>
</dbReference>
<dbReference type="GO" id="GO:0005544">
    <property type="term" value="F:calcium-dependent phospholipid binding"/>
    <property type="evidence" value="ECO:0007669"/>
    <property type="project" value="InterPro"/>
</dbReference>
<evidence type="ECO:0000313" key="6">
    <source>
        <dbReference type="Proteomes" id="UP000193719"/>
    </source>
</evidence>
<keyword evidence="2" id="KW-0677">Repeat</keyword>
<dbReference type="AlphaFoldDB" id="A0A1Y1VBR1"/>
<feature type="domain" description="VWFA" evidence="4">
    <location>
        <begin position="349"/>
        <end position="563"/>
    </location>
</feature>
<dbReference type="PANTHER" id="PTHR10857:SF106">
    <property type="entry name" value="C2 DOMAIN-CONTAINING PROTEIN"/>
    <property type="match status" value="1"/>
</dbReference>
<dbReference type="SUPFAM" id="SSF49562">
    <property type="entry name" value="C2 domain (Calcium/lipid-binding domain, CaLB)"/>
    <property type="match status" value="2"/>
</dbReference>
<comment type="similarity">
    <text evidence="1">Belongs to the copine family.</text>
</comment>
<comment type="caution">
    <text evidence="5">The sequence shown here is derived from an EMBL/GenBank/DDBJ whole genome shotgun (WGS) entry which is preliminary data.</text>
</comment>
<dbReference type="SUPFAM" id="SSF53300">
    <property type="entry name" value="vWA-like"/>
    <property type="match status" value="1"/>
</dbReference>
<dbReference type="OrthoDB" id="5855668at2759"/>
<dbReference type="InterPro" id="IPR000008">
    <property type="entry name" value="C2_dom"/>
</dbReference>
<dbReference type="STRING" id="1754191.A0A1Y1VBR1"/>
<dbReference type="InterPro" id="IPR037768">
    <property type="entry name" value="C2B_Copine"/>
</dbReference>
<dbReference type="Gene3D" id="2.60.40.150">
    <property type="entry name" value="C2 domain"/>
    <property type="match status" value="2"/>
</dbReference>
<dbReference type="CDD" id="cd04047">
    <property type="entry name" value="C2B_Copine"/>
    <property type="match status" value="1"/>
</dbReference>
<dbReference type="PANTHER" id="PTHR10857">
    <property type="entry name" value="COPINE"/>
    <property type="match status" value="1"/>
</dbReference>
<sequence>MDNVNLYSDTVNINTEVNTDPVIFNYDYSKVKAPGRDLNAISKVEIKFSCKNLPNLDAVSKSDCRIFVYFQERKYENNQIFTNWVKIGSTETIKDNLNPEFSKSFIFDYYFECIQNLRFVIMDMDEECVNMEDNDYIGYVEVSIGDMITKAKDNACCFKINNDVPLGMKLKKNSHNTKNSELKVYIEILKDNNLYALMDICGKNLDKKDLFGKSDPYFIVSKKTADGKWLKVYQSTMIRNTLNPSWPKVDIPLLQLNSGDDKRLLKWDVYDWDKDTDPDYIGGFEATFEEIKQKKEFELINNKKVEKSEKKKEKDGKKYKNSGLLIFNRIDIKEEQSFSCFTLGGTEIAVDFAIDFTGSNGDPDEETSLHYINPKYDPMDFYSMNDYQKAISAIGYVLEPYDSNKLIGAYGYGGCFNKSDTPEFSHPLTNDPDKPNVLGTRGVLDIYTHALKNVKLYGPTNFAPMIGKIRDESEKNVSDASINGHRILLKYNILVFITDGAITDMEETLNEIKTASSYPMSIIIIGVGSADFDKMKKLDGDDRTSEFRDIVQFVPLNEFIDNPSKIAAETLAEVPFQLTSYARKNDIYPPFAVRSKN</sequence>
<dbReference type="SMART" id="SM00239">
    <property type="entry name" value="C2"/>
    <property type="match status" value="2"/>
</dbReference>
<dbReference type="Proteomes" id="UP000193719">
    <property type="component" value="Unassembled WGS sequence"/>
</dbReference>
<dbReference type="GO" id="GO:0005886">
    <property type="term" value="C:plasma membrane"/>
    <property type="evidence" value="ECO:0007669"/>
    <property type="project" value="TreeGrafter"/>
</dbReference>
<dbReference type="InterPro" id="IPR045052">
    <property type="entry name" value="Copine"/>
</dbReference>
<proteinExistence type="inferred from homology"/>
<dbReference type="InterPro" id="IPR010734">
    <property type="entry name" value="Copine_C"/>
</dbReference>
<feature type="domain" description="C2" evidence="3">
    <location>
        <begin position="18"/>
        <end position="158"/>
    </location>
</feature>
<dbReference type="InterPro" id="IPR036465">
    <property type="entry name" value="vWFA_dom_sf"/>
</dbReference>
<organism evidence="5 6">
    <name type="scientific">Piromyces finnis</name>
    <dbReference type="NCBI Taxonomy" id="1754191"/>
    <lineage>
        <taxon>Eukaryota</taxon>
        <taxon>Fungi</taxon>
        <taxon>Fungi incertae sedis</taxon>
        <taxon>Chytridiomycota</taxon>
        <taxon>Chytridiomycota incertae sedis</taxon>
        <taxon>Neocallimastigomycetes</taxon>
        <taxon>Neocallimastigales</taxon>
        <taxon>Neocallimastigaceae</taxon>
        <taxon>Piromyces</taxon>
    </lineage>
</organism>
<reference evidence="5 6" key="2">
    <citation type="submission" date="2016-08" db="EMBL/GenBank/DDBJ databases">
        <title>Pervasive Adenine N6-methylation of Active Genes in Fungi.</title>
        <authorList>
            <consortium name="DOE Joint Genome Institute"/>
            <person name="Mondo S.J."/>
            <person name="Dannebaum R.O."/>
            <person name="Kuo R.C."/>
            <person name="Labutti K."/>
            <person name="Haridas S."/>
            <person name="Kuo A."/>
            <person name="Salamov A."/>
            <person name="Ahrendt S.R."/>
            <person name="Lipzen A."/>
            <person name="Sullivan W."/>
            <person name="Andreopoulos W.B."/>
            <person name="Clum A."/>
            <person name="Lindquist E."/>
            <person name="Daum C."/>
            <person name="Ramamoorthy G.K."/>
            <person name="Gryganskyi A."/>
            <person name="Culley D."/>
            <person name="Magnuson J.K."/>
            <person name="James T.Y."/>
            <person name="O'Malley M.A."/>
            <person name="Stajich J.E."/>
            <person name="Spatafora J.W."/>
            <person name="Visel A."/>
            <person name="Grigoriev I.V."/>
        </authorList>
    </citation>
    <scope>NUCLEOTIDE SEQUENCE [LARGE SCALE GENOMIC DNA]</scope>
    <source>
        <strain evidence="6">finn</strain>
    </source>
</reference>
<name>A0A1Y1VBR1_9FUNG</name>
<dbReference type="InterPro" id="IPR035892">
    <property type="entry name" value="C2_domain_sf"/>
</dbReference>
<reference evidence="5 6" key="1">
    <citation type="submission" date="2016-08" db="EMBL/GenBank/DDBJ databases">
        <title>Genomes of anaerobic fungi encode conserved fungal cellulosomes for biomass hydrolysis.</title>
        <authorList>
            <consortium name="DOE Joint Genome Institute"/>
            <person name="Haitjema C.H."/>
            <person name="Gilmore S.P."/>
            <person name="Henske J.K."/>
            <person name="Solomon K.V."/>
            <person name="De Groot R."/>
            <person name="Kuo A."/>
            <person name="Mondo S.J."/>
            <person name="Salamov A.A."/>
            <person name="Labutti K."/>
            <person name="Zhao Z."/>
            <person name="Chiniquy J."/>
            <person name="Barry K."/>
            <person name="Brewer H.M."/>
            <person name="Purvine S.O."/>
            <person name="Wright A.T."/>
            <person name="Boxma B."/>
            <person name="Van Alen T."/>
            <person name="Hackstein J.H."/>
            <person name="Baker S.E."/>
            <person name="Grigoriev I.V."/>
            <person name="O'Malley M.A."/>
        </authorList>
    </citation>
    <scope>NUCLEOTIDE SEQUENCE [LARGE SCALE GENOMIC DNA]</scope>
    <source>
        <strain evidence="6">finn</strain>
    </source>
</reference>
<evidence type="ECO:0000259" key="4">
    <source>
        <dbReference type="PROSITE" id="PS50234"/>
    </source>
</evidence>
<accession>A0A1Y1VBR1</accession>
<dbReference type="Pfam" id="PF07002">
    <property type="entry name" value="Copine"/>
    <property type="match status" value="1"/>
</dbReference>
<dbReference type="PROSITE" id="PS50234">
    <property type="entry name" value="VWFA"/>
    <property type="match status" value="1"/>
</dbReference>
<dbReference type="PROSITE" id="PS50004">
    <property type="entry name" value="C2"/>
    <property type="match status" value="2"/>
</dbReference>
<keyword evidence="6" id="KW-1185">Reference proteome</keyword>
<evidence type="ECO:0000256" key="1">
    <source>
        <dbReference type="ARBA" id="ARBA00009048"/>
    </source>
</evidence>
<gene>
    <name evidence="5" type="ORF">BCR36DRAFT_324753</name>
</gene>
<dbReference type="CDD" id="cd04048">
    <property type="entry name" value="C2A_Copine"/>
    <property type="match status" value="1"/>
</dbReference>
<feature type="domain" description="C2" evidence="3">
    <location>
        <begin position="178"/>
        <end position="301"/>
    </location>
</feature>
<dbReference type="SMART" id="SM00327">
    <property type="entry name" value="VWA"/>
    <property type="match status" value="1"/>
</dbReference>
<protein>
    <submittedName>
        <fullName evidence="5">Copine-domain-containing protein</fullName>
    </submittedName>
</protein>
<dbReference type="Gene3D" id="3.40.50.410">
    <property type="entry name" value="von Willebrand factor, type A domain"/>
    <property type="match status" value="1"/>
</dbReference>
<dbReference type="GO" id="GO:0071277">
    <property type="term" value="P:cellular response to calcium ion"/>
    <property type="evidence" value="ECO:0007669"/>
    <property type="project" value="TreeGrafter"/>
</dbReference>
<dbReference type="EMBL" id="MCFH01000016">
    <property type="protein sequence ID" value="ORX52100.1"/>
    <property type="molecule type" value="Genomic_DNA"/>
</dbReference>
<dbReference type="InterPro" id="IPR002035">
    <property type="entry name" value="VWF_A"/>
</dbReference>
<evidence type="ECO:0000256" key="2">
    <source>
        <dbReference type="ARBA" id="ARBA00022737"/>
    </source>
</evidence>
<evidence type="ECO:0000313" key="5">
    <source>
        <dbReference type="EMBL" id="ORX52100.1"/>
    </source>
</evidence>
<evidence type="ECO:0000259" key="3">
    <source>
        <dbReference type="PROSITE" id="PS50004"/>
    </source>
</evidence>